<evidence type="ECO:0000313" key="2">
    <source>
        <dbReference type="Proteomes" id="UP001295684"/>
    </source>
</evidence>
<evidence type="ECO:0000313" key="1">
    <source>
        <dbReference type="EMBL" id="CAI2367454.1"/>
    </source>
</evidence>
<keyword evidence="2" id="KW-1185">Reference proteome</keyword>
<protein>
    <submittedName>
        <fullName evidence="1">Uncharacterized protein</fullName>
    </submittedName>
</protein>
<dbReference type="Proteomes" id="UP001295684">
    <property type="component" value="Unassembled WGS sequence"/>
</dbReference>
<reference evidence="1" key="1">
    <citation type="submission" date="2023-07" db="EMBL/GenBank/DDBJ databases">
        <authorList>
            <consortium name="AG Swart"/>
            <person name="Singh M."/>
            <person name="Singh A."/>
            <person name="Seah K."/>
            <person name="Emmerich C."/>
        </authorList>
    </citation>
    <scope>NUCLEOTIDE SEQUENCE</scope>
    <source>
        <strain evidence="1">DP1</strain>
    </source>
</reference>
<sequence length="264" mass="30930">MPALLDILYSLHIFKRSKSAFVKSESNVNEFYFPAEAFNFSQTNRKSSVILIQRLKREINAFMAFLEQLDNISHLQGIHTKRYAVFCNNLNLWRMIKSAKPVIQNISQAFEDSKESSSEVFIQQLWRLLQRILNKFPSFQGDLEESLLHDIRISVPDYPSQGERRLILLISMFDPKSLLWKSEEILRTLLKRFKSCLTFFDTKGSLIKRIEQRHIEVSDQMHQVNHSNEADHEILIVAKLRSTTLKTFKGTFKDSKSELCKDKQ</sequence>
<gene>
    <name evidence="1" type="ORF">ECRASSUSDP1_LOCUS8739</name>
</gene>
<comment type="caution">
    <text evidence="1">The sequence shown here is derived from an EMBL/GenBank/DDBJ whole genome shotgun (WGS) entry which is preliminary data.</text>
</comment>
<dbReference type="AlphaFoldDB" id="A0AAD1UES5"/>
<proteinExistence type="predicted"/>
<name>A0AAD1UES5_EUPCR</name>
<accession>A0AAD1UES5</accession>
<organism evidence="1 2">
    <name type="scientific">Euplotes crassus</name>
    <dbReference type="NCBI Taxonomy" id="5936"/>
    <lineage>
        <taxon>Eukaryota</taxon>
        <taxon>Sar</taxon>
        <taxon>Alveolata</taxon>
        <taxon>Ciliophora</taxon>
        <taxon>Intramacronucleata</taxon>
        <taxon>Spirotrichea</taxon>
        <taxon>Hypotrichia</taxon>
        <taxon>Euplotida</taxon>
        <taxon>Euplotidae</taxon>
        <taxon>Moneuplotes</taxon>
    </lineage>
</organism>
<dbReference type="EMBL" id="CAMPGE010008560">
    <property type="protein sequence ID" value="CAI2367454.1"/>
    <property type="molecule type" value="Genomic_DNA"/>
</dbReference>